<dbReference type="OrthoDB" id="3071736at2759"/>
<comment type="caution">
    <text evidence="2">The sequence shown here is derived from an EMBL/GenBank/DDBJ whole genome shotgun (WGS) entry which is preliminary data.</text>
</comment>
<name>A0A4S4MCS2_9APHY</name>
<evidence type="ECO:0008006" key="4">
    <source>
        <dbReference type="Google" id="ProtNLM"/>
    </source>
</evidence>
<evidence type="ECO:0000256" key="1">
    <source>
        <dbReference type="SAM" id="MobiDB-lite"/>
    </source>
</evidence>
<dbReference type="EMBL" id="SGPM01000396">
    <property type="protein sequence ID" value="THH23085.1"/>
    <property type="molecule type" value="Genomic_DNA"/>
</dbReference>
<feature type="compositionally biased region" description="Polar residues" evidence="1">
    <location>
        <begin position="24"/>
        <end position="34"/>
    </location>
</feature>
<proteinExistence type="predicted"/>
<accession>A0A4S4MCS2</accession>
<protein>
    <recommendedName>
        <fullName evidence="4">RRM domain-containing protein</fullName>
    </recommendedName>
</protein>
<organism evidence="2 3">
    <name type="scientific">Antrodiella citrinella</name>
    <dbReference type="NCBI Taxonomy" id="2447956"/>
    <lineage>
        <taxon>Eukaryota</taxon>
        <taxon>Fungi</taxon>
        <taxon>Dikarya</taxon>
        <taxon>Basidiomycota</taxon>
        <taxon>Agaricomycotina</taxon>
        <taxon>Agaricomycetes</taxon>
        <taxon>Polyporales</taxon>
        <taxon>Steccherinaceae</taxon>
        <taxon>Antrodiella</taxon>
    </lineage>
</organism>
<dbReference type="Proteomes" id="UP000308730">
    <property type="component" value="Unassembled WGS sequence"/>
</dbReference>
<dbReference type="AlphaFoldDB" id="A0A4S4MCS2"/>
<reference evidence="2 3" key="1">
    <citation type="submission" date="2019-02" db="EMBL/GenBank/DDBJ databases">
        <title>Genome sequencing of the rare red list fungi Antrodiella citrinella (Flaviporus citrinellus).</title>
        <authorList>
            <person name="Buettner E."/>
            <person name="Kellner H."/>
        </authorList>
    </citation>
    <scope>NUCLEOTIDE SEQUENCE [LARGE SCALE GENOMIC DNA]</scope>
    <source>
        <strain evidence="2 3">DSM 108506</strain>
    </source>
</reference>
<gene>
    <name evidence="2" type="ORF">EUX98_g8093</name>
</gene>
<feature type="region of interest" description="Disordered" evidence="1">
    <location>
        <begin position="18"/>
        <end position="43"/>
    </location>
</feature>
<sequence>MEAKKAYCLSTSSTFTHSSATFTQPSTDTLSTPPKMSWGRSHPPGSFFRSAHSLWSLPTSASHLNDPPHSTKVIARDYDSDRSSTFHPVGGRPATTLSLLGSPRRRKKRKLIISGLTHGDHSRFEAVRKWCESFGEVNQITRMQNGDLHIDFRKNEVADTVCRLNARVHIAGVGSVGLSWFTGKRP</sequence>
<evidence type="ECO:0000313" key="2">
    <source>
        <dbReference type="EMBL" id="THH23085.1"/>
    </source>
</evidence>
<keyword evidence="3" id="KW-1185">Reference proteome</keyword>
<evidence type="ECO:0000313" key="3">
    <source>
        <dbReference type="Proteomes" id="UP000308730"/>
    </source>
</evidence>